<evidence type="ECO:0000256" key="4">
    <source>
        <dbReference type="SAM" id="MobiDB-lite"/>
    </source>
</evidence>
<comment type="similarity">
    <text evidence="1">Belongs to the bacterial ribosomal protein bS21 family.</text>
</comment>
<gene>
    <name evidence="5" type="ORF">METZ01_LOCUS137375</name>
</gene>
<evidence type="ECO:0000256" key="3">
    <source>
        <dbReference type="ARBA" id="ARBA00023274"/>
    </source>
</evidence>
<organism evidence="5">
    <name type="scientific">marine metagenome</name>
    <dbReference type="NCBI Taxonomy" id="408172"/>
    <lineage>
        <taxon>unclassified sequences</taxon>
        <taxon>metagenomes</taxon>
        <taxon>ecological metagenomes</taxon>
    </lineage>
</organism>
<evidence type="ECO:0000313" key="5">
    <source>
        <dbReference type="EMBL" id="SVA84521.1"/>
    </source>
</evidence>
<dbReference type="GO" id="GO:0006412">
    <property type="term" value="P:translation"/>
    <property type="evidence" value="ECO:0007669"/>
    <property type="project" value="InterPro"/>
</dbReference>
<dbReference type="Pfam" id="PF01165">
    <property type="entry name" value="Ribosomal_S21"/>
    <property type="match status" value="1"/>
</dbReference>
<evidence type="ECO:0000256" key="2">
    <source>
        <dbReference type="ARBA" id="ARBA00022980"/>
    </source>
</evidence>
<sequence>MVEVRLKEGDRLEWAIKKFRREVQRAGILRDIRRRRFYVKPSEAKRLKAAAARRRRRRQAQRQRRNAF</sequence>
<keyword evidence="2" id="KW-0689">Ribosomal protein</keyword>
<dbReference type="GO" id="GO:1990904">
    <property type="term" value="C:ribonucleoprotein complex"/>
    <property type="evidence" value="ECO:0007669"/>
    <property type="project" value="UniProtKB-KW"/>
</dbReference>
<dbReference type="AlphaFoldDB" id="A0A381Z6G2"/>
<accession>A0A381Z6G2</accession>
<dbReference type="EMBL" id="UINC01020032">
    <property type="protein sequence ID" value="SVA84521.1"/>
    <property type="molecule type" value="Genomic_DNA"/>
</dbReference>
<reference evidence="5" key="1">
    <citation type="submission" date="2018-05" db="EMBL/GenBank/DDBJ databases">
        <authorList>
            <person name="Lanie J.A."/>
            <person name="Ng W.-L."/>
            <person name="Kazmierczak K.M."/>
            <person name="Andrzejewski T.M."/>
            <person name="Davidsen T.M."/>
            <person name="Wayne K.J."/>
            <person name="Tettelin H."/>
            <person name="Glass J.I."/>
            <person name="Rusch D."/>
            <person name="Podicherti R."/>
            <person name="Tsui H.-C.T."/>
            <person name="Winkler M.E."/>
        </authorList>
    </citation>
    <scope>NUCLEOTIDE SEQUENCE</scope>
</reference>
<dbReference type="NCBIfam" id="TIGR00030">
    <property type="entry name" value="S21p"/>
    <property type="match status" value="1"/>
</dbReference>
<feature type="region of interest" description="Disordered" evidence="4">
    <location>
        <begin position="48"/>
        <end position="68"/>
    </location>
</feature>
<name>A0A381Z6G2_9ZZZZ</name>
<dbReference type="Gene3D" id="1.20.5.1150">
    <property type="entry name" value="Ribosomal protein S8"/>
    <property type="match status" value="1"/>
</dbReference>
<protein>
    <recommendedName>
        <fullName evidence="6">30S ribosomal protein S21</fullName>
    </recommendedName>
</protein>
<keyword evidence="3" id="KW-0687">Ribonucleoprotein</keyword>
<dbReference type="HAMAP" id="MF_00358">
    <property type="entry name" value="Ribosomal_bS21"/>
    <property type="match status" value="1"/>
</dbReference>
<dbReference type="InterPro" id="IPR001911">
    <property type="entry name" value="Ribosomal_bS21"/>
</dbReference>
<evidence type="ECO:0000256" key="1">
    <source>
        <dbReference type="ARBA" id="ARBA00006640"/>
    </source>
</evidence>
<proteinExistence type="inferred from homology"/>
<dbReference type="GO" id="GO:0003735">
    <property type="term" value="F:structural constituent of ribosome"/>
    <property type="evidence" value="ECO:0007669"/>
    <property type="project" value="InterPro"/>
</dbReference>
<dbReference type="GO" id="GO:0005840">
    <property type="term" value="C:ribosome"/>
    <property type="evidence" value="ECO:0007669"/>
    <property type="project" value="UniProtKB-KW"/>
</dbReference>
<dbReference type="InterPro" id="IPR038380">
    <property type="entry name" value="Ribosomal_bS21_sf"/>
</dbReference>
<dbReference type="PRINTS" id="PR00976">
    <property type="entry name" value="RIBOSOMALS21"/>
</dbReference>
<evidence type="ECO:0008006" key="6">
    <source>
        <dbReference type="Google" id="ProtNLM"/>
    </source>
</evidence>